<proteinExistence type="predicted"/>
<protein>
    <submittedName>
        <fullName evidence="2">Uncharacterized protein</fullName>
    </submittedName>
</protein>
<dbReference type="EMBL" id="AWUE01022645">
    <property type="protein sequence ID" value="OMO57083.1"/>
    <property type="molecule type" value="Genomic_DNA"/>
</dbReference>
<keyword evidence="3" id="KW-1185">Reference proteome</keyword>
<feature type="compositionally biased region" description="Polar residues" evidence="1">
    <location>
        <begin position="24"/>
        <end position="33"/>
    </location>
</feature>
<evidence type="ECO:0000313" key="2">
    <source>
        <dbReference type="EMBL" id="OMO57083.1"/>
    </source>
</evidence>
<accession>A0A1R3GG74</accession>
<gene>
    <name evidence="2" type="ORF">COLO4_35505</name>
</gene>
<reference evidence="3" key="1">
    <citation type="submission" date="2013-09" db="EMBL/GenBank/DDBJ databases">
        <title>Corchorus olitorius genome sequencing.</title>
        <authorList>
            <person name="Alam M."/>
            <person name="Haque M.S."/>
            <person name="Islam M.S."/>
            <person name="Emdad E.M."/>
            <person name="Islam M.M."/>
            <person name="Ahmed B."/>
            <person name="Halim A."/>
            <person name="Hossen Q.M.M."/>
            <person name="Hossain M.Z."/>
            <person name="Ahmed R."/>
            <person name="Khan M.M."/>
            <person name="Islam R."/>
            <person name="Rashid M.M."/>
            <person name="Khan S.A."/>
            <person name="Rahman M.S."/>
            <person name="Alam M."/>
            <person name="Yahiya A.S."/>
            <person name="Khan M.S."/>
            <person name="Azam M.S."/>
            <person name="Haque T."/>
            <person name="Lashkar M.Z.H."/>
            <person name="Akhand A.I."/>
            <person name="Morshed G."/>
            <person name="Roy S."/>
            <person name="Uddin K.S."/>
            <person name="Rabeya T."/>
            <person name="Hossain A.S."/>
            <person name="Chowdhury A."/>
            <person name="Snigdha A.R."/>
            <person name="Mortoza M.S."/>
            <person name="Matin S.A."/>
            <person name="Hoque S.M.E."/>
            <person name="Islam M.K."/>
            <person name="Roy D.K."/>
            <person name="Haider R."/>
            <person name="Moosa M.M."/>
            <person name="Elias S.M."/>
            <person name="Hasan A.M."/>
            <person name="Jahan S."/>
            <person name="Shafiuddin M."/>
            <person name="Mahmood N."/>
            <person name="Shommy N.S."/>
        </authorList>
    </citation>
    <scope>NUCLEOTIDE SEQUENCE [LARGE SCALE GENOMIC DNA]</scope>
    <source>
        <strain evidence="3">cv. O-4</strain>
    </source>
</reference>
<feature type="compositionally biased region" description="Basic and acidic residues" evidence="1">
    <location>
        <begin position="10"/>
        <end position="21"/>
    </location>
</feature>
<organism evidence="2 3">
    <name type="scientific">Corchorus olitorius</name>
    <dbReference type="NCBI Taxonomy" id="93759"/>
    <lineage>
        <taxon>Eukaryota</taxon>
        <taxon>Viridiplantae</taxon>
        <taxon>Streptophyta</taxon>
        <taxon>Embryophyta</taxon>
        <taxon>Tracheophyta</taxon>
        <taxon>Spermatophyta</taxon>
        <taxon>Magnoliopsida</taxon>
        <taxon>eudicotyledons</taxon>
        <taxon>Gunneridae</taxon>
        <taxon>Pentapetalae</taxon>
        <taxon>rosids</taxon>
        <taxon>malvids</taxon>
        <taxon>Malvales</taxon>
        <taxon>Malvaceae</taxon>
        <taxon>Grewioideae</taxon>
        <taxon>Apeibeae</taxon>
        <taxon>Corchorus</taxon>
    </lineage>
</organism>
<dbReference type="AlphaFoldDB" id="A0A1R3GG74"/>
<feature type="region of interest" description="Disordered" evidence="1">
    <location>
        <begin position="1"/>
        <end position="33"/>
    </location>
</feature>
<evidence type="ECO:0000313" key="3">
    <source>
        <dbReference type="Proteomes" id="UP000187203"/>
    </source>
</evidence>
<name>A0A1R3GG74_9ROSI</name>
<sequence length="33" mass="3827">MDGAEMLKLQTKEQKGNERMSPKKMQTQKGEDM</sequence>
<evidence type="ECO:0000256" key="1">
    <source>
        <dbReference type="SAM" id="MobiDB-lite"/>
    </source>
</evidence>
<dbReference type="Proteomes" id="UP000187203">
    <property type="component" value="Unassembled WGS sequence"/>
</dbReference>
<comment type="caution">
    <text evidence="2">The sequence shown here is derived from an EMBL/GenBank/DDBJ whole genome shotgun (WGS) entry which is preliminary data.</text>
</comment>